<evidence type="ECO:0000313" key="2">
    <source>
        <dbReference type="Proteomes" id="UP001307889"/>
    </source>
</evidence>
<keyword evidence="2" id="KW-1185">Reference proteome</keyword>
<proteinExistence type="predicted"/>
<accession>A0ABN7AVV0</accession>
<evidence type="ECO:0000313" key="1">
    <source>
        <dbReference type="EMBL" id="BES96298.1"/>
    </source>
</evidence>
<sequence length="67" mass="7527">MKPLTEILGKAHDLRHLAQVSPETGGVRFFTASSWDRDVVPAERKVRKILKPTGSHIVAYPRNSTCR</sequence>
<dbReference type="EMBL" id="AP028915">
    <property type="protein sequence ID" value="BES96298.1"/>
    <property type="molecule type" value="Genomic_DNA"/>
</dbReference>
<name>A0ABN7AVV0_9HEMI</name>
<organism evidence="1 2">
    <name type="scientific">Nesidiocoris tenuis</name>
    <dbReference type="NCBI Taxonomy" id="355587"/>
    <lineage>
        <taxon>Eukaryota</taxon>
        <taxon>Metazoa</taxon>
        <taxon>Ecdysozoa</taxon>
        <taxon>Arthropoda</taxon>
        <taxon>Hexapoda</taxon>
        <taxon>Insecta</taxon>
        <taxon>Pterygota</taxon>
        <taxon>Neoptera</taxon>
        <taxon>Paraneoptera</taxon>
        <taxon>Hemiptera</taxon>
        <taxon>Heteroptera</taxon>
        <taxon>Panheteroptera</taxon>
        <taxon>Cimicomorpha</taxon>
        <taxon>Miridae</taxon>
        <taxon>Dicyphina</taxon>
        <taxon>Nesidiocoris</taxon>
    </lineage>
</organism>
<dbReference type="Proteomes" id="UP001307889">
    <property type="component" value="Chromosome 7"/>
</dbReference>
<protein>
    <submittedName>
        <fullName evidence="1">Uncharacterized protein</fullName>
    </submittedName>
</protein>
<reference evidence="1 2" key="1">
    <citation type="submission" date="2023-09" db="EMBL/GenBank/DDBJ databases">
        <title>Nesidiocoris tenuis whole genome shotgun sequence.</title>
        <authorList>
            <person name="Shibata T."/>
            <person name="Shimoda M."/>
            <person name="Kobayashi T."/>
            <person name="Uehara T."/>
        </authorList>
    </citation>
    <scope>NUCLEOTIDE SEQUENCE [LARGE SCALE GENOMIC DNA]</scope>
    <source>
        <strain evidence="1 2">Japan</strain>
    </source>
</reference>
<gene>
    <name evidence="1" type="ORF">NTJ_09107</name>
</gene>